<sequence>MVHDALLWAWYDAVQDGADGITVVHGTAQGADTIADEWARTHEPFGVKRDPHPADWSGPCGADCQPGHRRERRDGSDYCPLAGHRRNQHMVNLGAAIVLAFQQSGSTGTADCIRRAESAGIHVQLFTA</sequence>
<organism evidence="2 3">
    <name type="scientific">Streptomyces alboflavus</name>
    <dbReference type="NCBI Taxonomy" id="67267"/>
    <lineage>
        <taxon>Bacteria</taxon>
        <taxon>Bacillati</taxon>
        <taxon>Actinomycetota</taxon>
        <taxon>Actinomycetes</taxon>
        <taxon>Kitasatosporales</taxon>
        <taxon>Streptomycetaceae</taxon>
        <taxon>Streptomyces</taxon>
    </lineage>
</organism>
<gene>
    <name evidence="2" type="ORF">SMD44_00888</name>
</gene>
<feature type="domain" description="YspA cpYpsA-related SLOG" evidence="1">
    <location>
        <begin position="5"/>
        <end position="57"/>
    </location>
</feature>
<accession>A0A1Z1W506</accession>
<dbReference type="Pfam" id="PF10686">
    <property type="entry name" value="YAcAr"/>
    <property type="match status" value="1"/>
</dbReference>
<evidence type="ECO:0000259" key="1">
    <source>
        <dbReference type="Pfam" id="PF10686"/>
    </source>
</evidence>
<dbReference type="InterPro" id="IPR019627">
    <property type="entry name" value="YAcAr"/>
</dbReference>
<evidence type="ECO:0000313" key="2">
    <source>
        <dbReference type="EMBL" id="ARX81490.1"/>
    </source>
</evidence>
<dbReference type="EMBL" id="CP021748">
    <property type="protein sequence ID" value="ARX81490.1"/>
    <property type="molecule type" value="Genomic_DNA"/>
</dbReference>
<proteinExistence type="predicted"/>
<name>A0A1Z1W506_9ACTN</name>
<dbReference type="AlphaFoldDB" id="A0A1Z1W506"/>
<keyword evidence="3" id="KW-1185">Reference proteome</keyword>
<dbReference type="Proteomes" id="UP000195880">
    <property type="component" value="Chromosome"/>
</dbReference>
<protein>
    <recommendedName>
        <fullName evidence="1">YspA cpYpsA-related SLOG domain-containing protein</fullName>
    </recommendedName>
</protein>
<dbReference type="KEGG" id="salf:SMD44_00888"/>
<evidence type="ECO:0000313" key="3">
    <source>
        <dbReference type="Proteomes" id="UP000195880"/>
    </source>
</evidence>
<reference evidence="2 3" key="1">
    <citation type="submission" date="2017-05" db="EMBL/GenBank/DDBJ databases">
        <title>Streptomyces alboflavus Genome sequencing and assembly.</title>
        <authorList>
            <person name="Wang Y."/>
            <person name="Du B."/>
            <person name="Ding Y."/>
            <person name="Liu H."/>
            <person name="Hou Q."/>
            <person name="Liu K."/>
            <person name="Wang C."/>
            <person name="Yao L."/>
        </authorList>
    </citation>
    <scope>NUCLEOTIDE SEQUENCE [LARGE SCALE GENOMIC DNA]</scope>
    <source>
        <strain evidence="2 3">MDJK44</strain>
    </source>
</reference>